<dbReference type="PANTHER" id="PTHR40516:SF1">
    <property type="entry name" value="ANTITOXIN CHPS-RELATED"/>
    <property type="match status" value="1"/>
</dbReference>
<evidence type="ECO:0000313" key="3">
    <source>
        <dbReference type="Proteomes" id="UP000746535"/>
    </source>
</evidence>
<proteinExistence type="predicted"/>
<comment type="caution">
    <text evidence="2">The sequence shown here is derived from an EMBL/GenBank/DDBJ whole genome shotgun (WGS) entry which is preliminary data.</text>
</comment>
<dbReference type="InterPro" id="IPR007159">
    <property type="entry name" value="SpoVT-AbrB_dom"/>
</dbReference>
<organism evidence="2 3">
    <name type="scientific">Pseudomonas quercus</name>
    <dbReference type="NCBI Taxonomy" id="2722792"/>
    <lineage>
        <taxon>Bacteria</taxon>
        <taxon>Pseudomonadati</taxon>
        <taxon>Pseudomonadota</taxon>
        <taxon>Gammaproteobacteria</taxon>
        <taxon>Pseudomonadales</taxon>
        <taxon>Pseudomonadaceae</taxon>
        <taxon>Pseudomonas</taxon>
    </lineage>
</organism>
<dbReference type="PANTHER" id="PTHR40516">
    <property type="entry name" value="ANTITOXIN CHPS-RELATED"/>
    <property type="match status" value="1"/>
</dbReference>
<keyword evidence="3" id="KW-1185">Reference proteome</keyword>
<dbReference type="Proteomes" id="UP000746535">
    <property type="component" value="Unassembled WGS sequence"/>
</dbReference>
<name>A0ABX0YBN4_9PSED</name>
<protein>
    <submittedName>
        <fullName evidence="2">AbrB/MazE/SpoVT family DNA-binding domain-containing protein</fullName>
    </submittedName>
</protein>
<sequence length="80" mass="8608">MHVLIKKWGNSPSVRIPAAVMKLAKLSLDTLVDVRAEGGRVVIEPVYPSEIDLDSLVAGITSDNMHSEADFGNAVGKETF</sequence>
<keyword evidence="2" id="KW-0238">DNA-binding</keyword>
<dbReference type="GO" id="GO:0003677">
    <property type="term" value="F:DNA binding"/>
    <property type="evidence" value="ECO:0007669"/>
    <property type="project" value="UniProtKB-KW"/>
</dbReference>
<dbReference type="SUPFAM" id="SSF89447">
    <property type="entry name" value="AbrB/MazE/MraZ-like"/>
    <property type="match status" value="1"/>
</dbReference>
<dbReference type="RefSeq" id="WP_168082989.1">
    <property type="nucleotide sequence ID" value="NZ_JAAVJI010000003.1"/>
</dbReference>
<dbReference type="InterPro" id="IPR039052">
    <property type="entry name" value="Antitox_PemI-like"/>
</dbReference>
<evidence type="ECO:0000313" key="2">
    <source>
        <dbReference type="EMBL" id="NJP00657.1"/>
    </source>
</evidence>
<gene>
    <name evidence="2" type="ORF">HBH25_07260</name>
</gene>
<dbReference type="InterPro" id="IPR037914">
    <property type="entry name" value="SpoVT-AbrB_sf"/>
</dbReference>
<dbReference type="Pfam" id="PF04014">
    <property type="entry name" value="MazE_antitoxin"/>
    <property type="match status" value="1"/>
</dbReference>
<dbReference type="SMART" id="SM00966">
    <property type="entry name" value="SpoVT_AbrB"/>
    <property type="match status" value="1"/>
</dbReference>
<accession>A0ABX0YBN4</accession>
<evidence type="ECO:0000259" key="1">
    <source>
        <dbReference type="SMART" id="SM00966"/>
    </source>
</evidence>
<reference evidence="2 3" key="1">
    <citation type="submission" date="2020-03" db="EMBL/GenBank/DDBJ databases">
        <authorList>
            <person name="Wang L."/>
            <person name="He N."/>
            <person name="Li Y."/>
            <person name="Fang Y."/>
            <person name="Zhang F."/>
        </authorList>
    </citation>
    <scope>NUCLEOTIDE SEQUENCE [LARGE SCALE GENOMIC DNA]</scope>
    <source>
        <strain evidence="3">hsmgli-8</strain>
    </source>
</reference>
<dbReference type="EMBL" id="JAAVJI010000003">
    <property type="protein sequence ID" value="NJP00657.1"/>
    <property type="molecule type" value="Genomic_DNA"/>
</dbReference>
<feature type="domain" description="SpoVT-AbrB" evidence="1">
    <location>
        <begin position="6"/>
        <end position="50"/>
    </location>
</feature>
<dbReference type="Gene3D" id="2.10.260.10">
    <property type="match status" value="1"/>
</dbReference>